<feature type="region of interest" description="Disordered" evidence="2">
    <location>
        <begin position="264"/>
        <end position="305"/>
    </location>
</feature>
<evidence type="ECO:0000313" key="3">
    <source>
        <dbReference type="EMBL" id="EED87313.1"/>
    </source>
</evidence>
<dbReference type="InParanoid" id="B8LC76"/>
<keyword evidence="4" id="KW-1185">Reference proteome</keyword>
<name>B8LC76_THAPS</name>
<dbReference type="SUPFAM" id="SSF48452">
    <property type="entry name" value="TPR-like"/>
    <property type="match status" value="1"/>
</dbReference>
<organism evidence="3 4">
    <name type="scientific">Thalassiosira pseudonana</name>
    <name type="common">Marine diatom</name>
    <name type="synonym">Cyclotella nana</name>
    <dbReference type="NCBI Taxonomy" id="35128"/>
    <lineage>
        <taxon>Eukaryota</taxon>
        <taxon>Sar</taxon>
        <taxon>Stramenopiles</taxon>
        <taxon>Ochrophyta</taxon>
        <taxon>Bacillariophyta</taxon>
        <taxon>Coscinodiscophyceae</taxon>
        <taxon>Thalassiosirophycidae</taxon>
        <taxon>Thalassiosirales</taxon>
        <taxon>Thalassiosiraceae</taxon>
        <taxon>Thalassiosira</taxon>
    </lineage>
</organism>
<dbReference type="PaxDb" id="35128-Thaps8845"/>
<dbReference type="InterPro" id="IPR011990">
    <property type="entry name" value="TPR-like_helical_dom_sf"/>
</dbReference>
<reference evidence="3 4" key="1">
    <citation type="journal article" date="2004" name="Science">
        <title>The genome of the diatom Thalassiosira pseudonana: ecology, evolution, and metabolism.</title>
        <authorList>
            <person name="Armbrust E.V."/>
            <person name="Berges J.A."/>
            <person name="Bowler C."/>
            <person name="Green B.R."/>
            <person name="Martinez D."/>
            <person name="Putnam N.H."/>
            <person name="Zhou S."/>
            <person name="Allen A.E."/>
            <person name="Apt K.E."/>
            <person name="Bechner M."/>
            <person name="Brzezinski M.A."/>
            <person name="Chaal B.K."/>
            <person name="Chiovitti A."/>
            <person name="Davis A.K."/>
            <person name="Demarest M.S."/>
            <person name="Detter J.C."/>
            <person name="Glavina T."/>
            <person name="Goodstein D."/>
            <person name="Hadi M.Z."/>
            <person name="Hellsten U."/>
            <person name="Hildebrand M."/>
            <person name="Jenkins B.D."/>
            <person name="Jurka J."/>
            <person name="Kapitonov V.V."/>
            <person name="Kroger N."/>
            <person name="Lau W.W."/>
            <person name="Lane T.W."/>
            <person name="Larimer F.W."/>
            <person name="Lippmeier J.C."/>
            <person name="Lucas S."/>
            <person name="Medina M."/>
            <person name="Montsant A."/>
            <person name="Obornik M."/>
            <person name="Parker M.S."/>
            <person name="Palenik B."/>
            <person name="Pazour G.J."/>
            <person name="Richardson P.M."/>
            <person name="Rynearson T.A."/>
            <person name="Saito M.A."/>
            <person name="Schwartz D.C."/>
            <person name="Thamatrakoln K."/>
            <person name="Valentin K."/>
            <person name="Vardi A."/>
            <person name="Wilkerson F.P."/>
            <person name="Rokhsar D.S."/>
        </authorList>
    </citation>
    <scope>NUCLEOTIDE SEQUENCE [LARGE SCALE GENOMIC DNA]</scope>
    <source>
        <strain evidence="3 4">CCMP1335</strain>
    </source>
</reference>
<feature type="coiled-coil region" evidence="1">
    <location>
        <begin position="58"/>
        <end position="85"/>
    </location>
</feature>
<dbReference type="Proteomes" id="UP000001449">
    <property type="component" value="Chromosome 11"/>
</dbReference>
<evidence type="ECO:0000313" key="4">
    <source>
        <dbReference type="Proteomes" id="UP000001449"/>
    </source>
</evidence>
<gene>
    <name evidence="3" type="ORF">THAPSDRAFT_8845</name>
</gene>
<feature type="compositionally biased region" description="Basic and acidic residues" evidence="2">
    <location>
        <begin position="278"/>
        <end position="305"/>
    </location>
</feature>
<evidence type="ECO:0000256" key="2">
    <source>
        <dbReference type="SAM" id="MobiDB-lite"/>
    </source>
</evidence>
<dbReference type="Gene3D" id="1.25.40.10">
    <property type="entry name" value="Tetratricopeptide repeat domain"/>
    <property type="match status" value="1"/>
</dbReference>
<dbReference type="HOGENOM" id="CLU_913628_0_0_1"/>
<reference evidence="3 4" key="2">
    <citation type="journal article" date="2008" name="Nature">
        <title>The Phaeodactylum genome reveals the evolutionary history of diatom genomes.</title>
        <authorList>
            <person name="Bowler C."/>
            <person name="Allen A.E."/>
            <person name="Badger J.H."/>
            <person name="Grimwood J."/>
            <person name="Jabbari K."/>
            <person name="Kuo A."/>
            <person name="Maheswari U."/>
            <person name="Martens C."/>
            <person name="Maumus F."/>
            <person name="Otillar R.P."/>
            <person name="Rayko E."/>
            <person name="Salamov A."/>
            <person name="Vandepoele K."/>
            <person name="Beszteri B."/>
            <person name="Gruber A."/>
            <person name="Heijde M."/>
            <person name="Katinka M."/>
            <person name="Mock T."/>
            <person name="Valentin K."/>
            <person name="Verret F."/>
            <person name="Berges J.A."/>
            <person name="Brownlee C."/>
            <person name="Cadoret J.P."/>
            <person name="Chiovitti A."/>
            <person name="Choi C.J."/>
            <person name="Coesel S."/>
            <person name="De Martino A."/>
            <person name="Detter J.C."/>
            <person name="Durkin C."/>
            <person name="Falciatore A."/>
            <person name="Fournet J."/>
            <person name="Haruta M."/>
            <person name="Huysman M.J."/>
            <person name="Jenkins B.D."/>
            <person name="Jiroutova K."/>
            <person name="Jorgensen R.E."/>
            <person name="Joubert Y."/>
            <person name="Kaplan A."/>
            <person name="Kroger N."/>
            <person name="Kroth P.G."/>
            <person name="La Roche J."/>
            <person name="Lindquist E."/>
            <person name="Lommer M."/>
            <person name="Martin-Jezequel V."/>
            <person name="Lopez P.J."/>
            <person name="Lucas S."/>
            <person name="Mangogna M."/>
            <person name="McGinnis K."/>
            <person name="Medlin L.K."/>
            <person name="Montsant A."/>
            <person name="Oudot-Le Secq M.P."/>
            <person name="Napoli C."/>
            <person name="Obornik M."/>
            <person name="Parker M.S."/>
            <person name="Petit J.L."/>
            <person name="Porcel B.M."/>
            <person name="Poulsen N."/>
            <person name="Robison M."/>
            <person name="Rychlewski L."/>
            <person name="Rynearson T.A."/>
            <person name="Schmutz J."/>
            <person name="Shapiro H."/>
            <person name="Siaut M."/>
            <person name="Stanley M."/>
            <person name="Sussman M.R."/>
            <person name="Taylor A.R."/>
            <person name="Vardi A."/>
            <person name="von Dassow P."/>
            <person name="Vyverman W."/>
            <person name="Willis A."/>
            <person name="Wyrwicz L.S."/>
            <person name="Rokhsar D.S."/>
            <person name="Weissenbach J."/>
            <person name="Armbrust E.V."/>
            <person name="Green B.R."/>
            <person name="Van de Peer Y."/>
            <person name="Grigoriev I.V."/>
        </authorList>
    </citation>
    <scope>NUCLEOTIDE SEQUENCE [LARGE SCALE GENOMIC DNA]</scope>
    <source>
        <strain evidence="3 4">CCMP1335</strain>
    </source>
</reference>
<proteinExistence type="predicted"/>
<feature type="compositionally biased region" description="Polar residues" evidence="2">
    <location>
        <begin position="264"/>
        <end position="277"/>
    </location>
</feature>
<dbReference type="KEGG" id="tps:THAPSDRAFT_8845"/>
<dbReference type="GeneID" id="7444488"/>
<keyword evidence="1" id="KW-0175">Coiled coil</keyword>
<dbReference type="AlphaFoldDB" id="B8LC76"/>
<dbReference type="EMBL" id="DS999415">
    <property type="protein sequence ID" value="EED87313.1"/>
    <property type="molecule type" value="Genomic_DNA"/>
</dbReference>
<protein>
    <submittedName>
        <fullName evidence="3">Uncharacterized protein</fullName>
    </submittedName>
</protein>
<evidence type="ECO:0000256" key="1">
    <source>
        <dbReference type="SAM" id="Coils"/>
    </source>
</evidence>
<accession>B8LC76</accession>
<dbReference type="RefSeq" id="XP_002296617.1">
    <property type="nucleotide sequence ID" value="XM_002296581.1"/>
</dbReference>
<sequence length="305" mass="33798">MAELHVRNSSWNEAIKCYSKILQLPGESRSNFKVLARVGMAYLHSKNYSGALIHFMAAQKVDGQNDELNSEIIALQRMLSRQQADPDNCCCREDIGRTSKKRCSKDGTNEHASSTKSVLAPTPVEPIRKRKQHTTVPSAKRDTMFCFTMASHDTDGDNTQCMDGSTRDADLITVAGEASFLSTRHNQSHQSHQQQQFSSSVATVRCNSLQSSFSVAMDPWNSSALIPTFRPPPSGYHSAIAFNNEVNRSIDTLLQQQSSTLEAAQTLQSPSVANVQQRTDEEASRQDREINNVKEASRSQEAKSS</sequence>